<dbReference type="EMBL" id="CVMT01000001">
    <property type="protein sequence ID" value="CRG83219.1"/>
    <property type="molecule type" value="Genomic_DNA"/>
</dbReference>
<gene>
    <name evidence="8" type="ORF">PISL3812_00570</name>
</gene>
<dbReference type="SUPFAM" id="SSF55347">
    <property type="entry name" value="Glyceraldehyde-3-phosphate dehydrogenase-like, C-terminal domain"/>
    <property type="match status" value="1"/>
</dbReference>
<comment type="similarity">
    <text evidence="1">Belongs to the Gfo/Idh/MocA family.</text>
</comment>
<evidence type="ECO:0000256" key="5">
    <source>
        <dbReference type="ARBA" id="ARBA00049233"/>
    </source>
</evidence>
<evidence type="ECO:0000259" key="6">
    <source>
        <dbReference type="Pfam" id="PF01408"/>
    </source>
</evidence>
<dbReference type="OrthoDB" id="2129491at2759"/>
<dbReference type="PANTHER" id="PTHR22604:SF115">
    <property type="entry name" value="DIHYDRODIOL DEHYDROGENASE, PUTATIVE (AFU_ORTHOLOGUE AFUA_1G07520)-RELATED"/>
    <property type="match status" value="1"/>
</dbReference>
<comment type="catalytic activity">
    <reaction evidence="5">
        <text>D-xylose + NADP(+) = D-xylono-1,5-lactone + NADPH + H(+)</text>
        <dbReference type="Rhea" id="RHEA:22000"/>
        <dbReference type="ChEBI" id="CHEBI:15378"/>
        <dbReference type="ChEBI" id="CHEBI:15867"/>
        <dbReference type="ChEBI" id="CHEBI:53455"/>
        <dbReference type="ChEBI" id="CHEBI:57783"/>
        <dbReference type="ChEBI" id="CHEBI:58349"/>
        <dbReference type="EC" id="1.1.1.179"/>
    </reaction>
</comment>
<reference evidence="8 9" key="1">
    <citation type="submission" date="2015-04" db="EMBL/GenBank/DDBJ databases">
        <authorList>
            <person name="Syromyatnikov M.Y."/>
            <person name="Popov V.N."/>
        </authorList>
    </citation>
    <scope>NUCLEOTIDE SEQUENCE [LARGE SCALE GENOMIC DNA]</scope>
    <source>
        <strain evidence="8">WF-38-12</strain>
    </source>
</reference>
<dbReference type="EC" id="1.1.1.179" evidence="3"/>
<evidence type="ECO:0000259" key="7">
    <source>
        <dbReference type="Pfam" id="PF22725"/>
    </source>
</evidence>
<sequence>MVYNARWGILATGGIAKTFVKDLLRDPQARDTTDVTHSVTAVASSSSKARAQEFISDIDIPGNPTAYGSYDELVADQNIDIIYIATPHSHHYQNARLALESGKNVLCEKSFTVNAAQTKILVELAKKKGLFLMEAVWTRYFPLSVQVRELIQQGEIGEVLRVTADNSIGQAGWDPSHRMVNLDLAGGTLLDLGIYSLTWAFQTLYHTLPPSQRKPPSSVLSTMVKTSTGADEDTTILLTFPTTTPSNSLQRTSHAVAMTALAVDSNPDKQNSARPAIRIQGTKGEIQVDGPAYRPERYRVIYKKADDGAPVKAVREVENVFPANGHGMYWEADEAARCVRDGKLESDGMTWEESVVIMEVMDEVRRQHNLVYPEKIESTDYPIKL</sequence>
<evidence type="ECO:0000256" key="2">
    <source>
        <dbReference type="ARBA" id="ARBA00023002"/>
    </source>
</evidence>
<dbReference type="Pfam" id="PF01408">
    <property type="entry name" value="GFO_IDH_MocA"/>
    <property type="match status" value="1"/>
</dbReference>
<dbReference type="AlphaFoldDB" id="A0A0U1LJM7"/>
<evidence type="ECO:0000256" key="4">
    <source>
        <dbReference type="ARBA" id="ARBA00042988"/>
    </source>
</evidence>
<evidence type="ECO:0000256" key="3">
    <source>
        <dbReference type="ARBA" id="ARBA00038984"/>
    </source>
</evidence>
<dbReference type="GO" id="GO:0000166">
    <property type="term" value="F:nucleotide binding"/>
    <property type="evidence" value="ECO:0007669"/>
    <property type="project" value="InterPro"/>
</dbReference>
<accession>A0A0U1LJM7</accession>
<keyword evidence="2" id="KW-0560">Oxidoreductase</keyword>
<dbReference type="STRING" id="28573.A0A0U1LJM7"/>
<dbReference type="Pfam" id="PF22725">
    <property type="entry name" value="GFO_IDH_MocA_C3"/>
    <property type="match status" value="1"/>
</dbReference>
<evidence type="ECO:0000313" key="9">
    <source>
        <dbReference type="Proteomes" id="UP000054383"/>
    </source>
</evidence>
<dbReference type="SUPFAM" id="SSF51735">
    <property type="entry name" value="NAD(P)-binding Rossmann-fold domains"/>
    <property type="match status" value="1"/>
</dbReference>
<proteinExistence type="inferred from homology"/>
<evidence type="ECO:0000313" key="8">
    <source>
        <dbReference type="EMBL" id="CRG83219.1"/>
    </source>
</evidence>
<dbReference type="Proteomes" id="UP000054383">
    <property type="component" value="Unassembled WGS sequence"/>
</dbReference>
<dbReference type="InterPro" id="IPR036291">
    <property type="entry name" value="NAD(P)-bd_dom_sf"/>
</dbReference>
<dbReference type="PANTHER" id="PTHR22604">
    <property type="entry name" value="OXIDOREDUCTASES"/>
    <property type="match status" value="1"/>
</dbReference>
<feature type="domain" description="Gfo/Idh/MocA-like oxidoreductase N-terminal" evidence="6">
    <location>
        <begin position="6"/>
        <end position="133"/>
    </location>
</feature>
<name>A0A0U1LJM7_TALIS</name>
<dbReference type="Gene3D" id="3.40.50.720">
    <property type="entry name" value="NAD(P)-binding Rossmann-like Domain"/>
    <property type="match status" value="1"/>
</dbReference>
<organism evidence="8 9">
    <name type="scientific">Talaromyces islandicus</name>
    <name type="common">Penicillium islandicum</name>
    <dbReference type="NCBI Taxonomy" id="28573"/>
    <lineage>
        <taxon>Eukaryota</taxon>
        <taxon>Fungi</taxon>
        <taxon>Dikarya</taxon>
        <taxon>Ascomycota</taxon>
        <taxon>Pezizomycotina</taxon>
        <taxon>Eurotiomycetes</taxon>
        <taxon>Eurotiomycetidae</taxon>
        <taxon>Eurotiales</taxon>
        <taxon>Trichocomaceae</taxon>
        <taxon>Talaromyces</taxon>
        <taxon>Talaromyces sect. Islandici</taxon>
    </lineage>
</organism>
<keyword evidence="9" id="KW-1185">Reference proteome</keyword>
<dbReference type="OMA" id="HMSLYHL"/>
<dbReference type="InterPro" id="IPR000683">
    <property type="entry name" value="Gfo/Idh/MocA-like_OxRdtase_N"/>
</dbReference>
<protein>
    <recommendedName>
        <fullName evidence="3">D-xylose 1-dehydrogenase (NADP(+), D-xylono-1,5-lactone-forming)</fullName>
        <ecNumber evidence="3">1.1.1.179</ecNumber>
    </recommendedName>
    <alternativeName>
        <fullName evidence="4">D-xylose-NADP dehydrogenase</fullName>
    </alternativeName>
</protein>
<dbReference type="Gene3D" id="3.30.360.10">
    <property type="entry name" value="Dihydrodipicolinate Reductase, domain 2"/>
    <property type="match status" value="1"/>
</dbReference>
<dbReference type="InterPro" id="IPR055170">
    <property type="entry name" value="GFO_IDH_MocA-like_dom"/>
</dbReference>
<dbReference type="InterPro" id="IPR050984">
    <property type="entry name" value="Gfo/Idh/MocA_domain"/>
</dbReference>
<dbReference type="GO" id="GO:0047837">
    <property type="term" value="F:D-xylose 1-dehydrogenase (NADP+) activity"/>
    <property type="evidence" value="ECO:0007669"/>
    <property type="project" value="UniProtKB-EC"/>
</dbReference>
<evidence type="ECO:0000256" key="1">
    <source>
        <dbReference type="ARBA" id="ARBA00010928"/>
    </source>
</evidence>
<feature type="domain" description="GFO/IDH/MocA-like oxidoreductase" evidence="7">
    <location>
        <begin position="146"/>
        <end position="286"/>
    </location>
</feature>